<evidence type="ECO:0008006" key="3">
    <source>
        <dbReference type="Google" id="ProtNLM"/>
    </source>
</evidence>
<dbReference type="EMBL" id="RPDH01000002">
    <property type="protein sequence ID" value="RPE08081.1"/>
    <property type="molecule type" value="Genomic_DNA"/>
</dbReference>
<proteinExistence type="predicted"/>
<protein>
    <recommendedName>
        <fullName evidence="3">DUF4595 domain-containing protein</fullName>
    </recommendedName>
</protein>
<name>A0A3N4PSU2_9BACT</name>
<dbReference type="PROSITE" id="PS51257">
    <property type="entry name" value="PROKAR_LIPOPROTEIN"/>
    <property type="match status" value="1"/>
</dbReference>
<sequence length="246" mass="27220">MLEKDQAMEKFSPLLLVFLLVLCACRKDKKTSPADCRTATMIVNSGAATSIYSFSYNNEGKLSRLVSKQDEVVFDYTGNGYVITYLTSGKMRQQTTVKTDAQQRPTEALIKLFKADGTFDSEVITCEYNAKGELVKQVSQKDKQPAVTTATVWADGNCTAISNNTQSLTLEYYTDRPVQPADIFRINQLLIQGFVNVFNRNLAKSLKSGATITQYSYTFDADGRVITATAVTGASTETRAFQYSCD</sequence>
<dbReference type="Gene3D" id="2.180.10.10">
    <property type="entry name" value="RHS repeat-associated core"/>
    <property type="match status" value="1"/>
</dbReference>
<dbReference type="Proteomes" id="UP000278351">
    <property type="component" value="Unassembled WGS sequence"/>
</dbReference>
<gene>
    <name evidence="1" type="ORF">EGT74_13500</name>
</gene>
<dbReference type="AlphaFoldDB" id="A0A3N4PSU2"/>
<keyword evidence="2" id="KW-1185">Reference proteome</keyword>
<accession>A0A3N4PSU2</accession>
<organism evidence="1 2">
    <name type="scientific">Chitinophaga lutea</name>
    <dbReference type="NCBI Taxonomy" id="2488634"/>
    <lineage>
        <taxon>Bacteria</taxon>
        <taxon>Pseudomonadati</taxon>
        <taxon>Bacteroidota</taxon>
        <taxon>Chitinophagia</taxon>
        <taxon>Chitinophagales</taxon>
        <taxon>Chitinophagaceae</taxon>
        <taxon>Chitinophaga</taxon>
    </lineage>
</organism>
<comment type="caution">
    <text evidence="1">The sequence shown here is derived from an EMBL/GenBank/DDBJ whole genome shotgun (WGS) entry which is preliminary data.</text>
</comment>
<evidence type="ECO:0000313" key="2">
    <source>
        <dbReference type="Proteomes" id="UP000278351"/>
    </source>
</evidence>
<reference evidence="1 2" key="1">
    <citation type="submission" date="2018-11" db="EMBL/GenBank/DDBJ databases">
        <title>Chitinophaga lutea sp.nov., isolate from arsenic contaminated soil.</title>
        <authorList>
            <person name="Zong Y."/>
        </authorList>
    </citation>
    <scope>NUCLEOTIDE SEQUENCE [LARGE SCALE GENOMIC DNA]</scope>
    <source>
        <strain evidence="1 2">ZY74</strain>
    </source>
</reference>
<evidence type="ECO:0000313" key="1">
    <source>
        <dbReference type="EMBL" id="RPE08081.1"/>
    </source>
</evidence>